<dbReference type="HOGENOM" id="CLU_2652407_0_0_9"/>
<evidence type="ECO:0000313" key="1">
    <source>
        <dbReference type="EMBL" id="EGK58656.1"/>
    </source>
</evidence>
<sequence length="92" mass="10747">MRKFMIAEKANMGNARVLYPYYRIGFGARDTAIKQFLESPFWCGLCPEDEDLAEEHYTEEAAEEFFVTYQVLFDHEGKNVLAPQWLVDAMNE</sequence>
<comment type="caution">
    <text evidence="1">The sequence shown here is derived from an EMBL/GenBank/DDBJ whole genome shotgun (WGS) entry which is preliminary data.</text>
</comment>
<proteinExistence type="predicted"/>
<dbReference type="STRING" id="888060.HMPREF9081_1881"/>
<dbReference type="AlphaFoldDB" id="F5RNP5"/>
<reference evidence="1 2" key="1">
    <citation type="submission" date="2011-04" db="EMBL/GenBank/DDBJ databases">
        <authorList>
            <person name="Muzny D."/>
            <person name="Qin X."/>
            <person name="Deng J."/>
            <person name="Jiang H."/>
            <person name="Liu Y."/>
            <person name="Qu J."/>
            <person name="Song X.-Z."/>
            <person name="Zhang L."/>
            <person name="Thornton R."/>
            <person name="Coyle M."/>
            <person name="Francisco L."/>
            <person name="Jackson L."/>
            <person name="Javaid M."/>
            <person name="Korchina V."/>
            <person name="Kovar C."/>
            <person name="Mata R."/>
            <person name="Mathew T."/>
            <person name="Ngo R."/>
            <person name="Nguyen L."/>
            <person name="Nguyen N."/>
            <person name="Okwuonu G."/>
            <person name="Ongeri F."/>
            <person name="Pham C."/>
            <person name="Simmons D."/>
            <person name="Wilczek-Boney K."/>
            <person name="Hale W."/>
            <person name="Jakkamsetti A."/>
            <person name="Pham P."/>
            <person name="Ruth R."/>
            <person name="San Lucas F."/>
            <person name="Warren J."/>
            <person name="Zhang J."/>
            <person name="Zhao Z."/>
            <person name="Zhou C."/>
            <person name="Zhu D."/>
            <person name="Lee S."/>
            <person name="Bess C."/>
            <person name="Blankenburg K."/>
            <person name="Forbes L."/>
            <person name="Fu Q."/>
            <person name="Gubbala S."/>
            <person name="Hirani K."/>
            <person name="Jayaseelan J.C."/>
            <person name="Lara F."/>
            <person name="Munidasa M."/>
            <person name="Palculict T."/>
            <person name="Patil S."/>
            <person name="Pu L.-L."/>
            <person name="Saada N."/>
            <person name="Tang L."/>
            <person name="Weissenberger G."/>
            <person name="Zhu Y."/>
            <person name="Hemphill L."/>
            <person name="Shang Y."/>
            <person name="Youmans B."/>
            <person name="Ayvaz T."/>
            <person name="Ross M."/>
            <person name="Santibanez J."/>
            <person name="Aqrawi P."/>
            <person name="Gross S."/>
            <person name="Joshi V."/>
            <person name="Fowler G."/>
            <person name="Nazareth L."/>
            <person name="Reid J."/>
            <person name="Worley K."/>
            <person name="Petrosino J."/>
            <person name="Highlander S."/>
            <person name="Gibbs R."/>
        </authorList>
    </citation>
    <scope>NUCLEOTIDE SEQUENCE [LARGE SCALE GENOMIC DNA]</scope>
    <source>
        <strain evidence="1 2">DSM 2778</strain>
    </source>
</reference>
<keyword evidence="2" id="KW-1185">Reference proteome</keyword>
<dbReference type="EMBL" id="AFHQ01000043">
    <property type="protein sequence ID" value="EGK58656.1"/>
    <property type="molecule type" value="Genomic_DNA"/>
</dbReference>
<name>F5RNP5_9FIRM</name>
<evidence type="ECO:0000313" key="2">
    <source>
        <dbReference type="Proteomes" id="UP000004067"/>
    </source>
</evidence>
<gene>
    <name evidence="1" type="ORF">HMPREF9081_1881</name>
</gene>
<dbReference type="RefSeq" id="WP_006306891.1">
    <property type="nucleotide sequence ID" value="NZ_GL892076.1"/>
</dbReference>
<dbReference type="eggNOG" id="ENOG50341W9">
    <property type="taxonomic scope" value="Bacteria"/>
</dbReference>
<protein>
    <submittedName>
        <fullName evidence="1">Uncharacterized protein</fullName>
    </submittedName>
</protein>
<organism evidence="1 2">
    <name type="scientific">Centipeda periodontii DSM 2778</name>
    <dbReference type="NCBI Taxonomy" id="888060"/>
    <lineage>
        <taxon>Bacteria</taxon>
        <taxon>Bacillati</taxon>
        <taxon>Bacillota</taxon>
        <taxon>Negativicutes</taxon>
        <taxon>Selenomonadales</taxon>
        <taxon>Selenomonadaceae</taxon>
        <taxon>Centipeda</taxon>
    </lineage>
</organism>
<accession>F5RNP5</accession>
<dbReference type="Proteomes" id="UP000004067">
    <property type="component" value="Unassembled WGS sequence"/>
</dbReference>